<name>A0ACC2XXZ8_9TREE</name>
<evidence type="ECO:0000313" key="1">
    <source>
        <dbReference type="EMBL" id="KAJ9127877.1"/>
    </source>
</evidence>
<protein>
    <submittedName>
        <fullName evidence="1">Uncharacterized protein</fullName>
    </submittedName>
</protein>
<sequence>MDCGGCGDTKKDLFCARCLREGLKKHTEANQILHTQLKASKTRSQVILLGPEHSTSEYSKDPPASSSPLSSLPTTPSSKIPESVKRVHQPSLTLCSTSNLNEHRILSARISQLDSQNLALDSEVTKLKTQNYEKRMNIRGRKAEVEQRRARLRLVCQPPHYTTITPTQDGVQRTTNKLEDGYTPALTSDLDVIKHDISETVRANSEVYSQLVHARRVLVNEAITIFGIQRTDSMDSGLSATGKRRGKGSGGRGGSAEVEEWEIAGLHMPSPDRFTDYSSTHLNAVFDHMIHLLWTVTGYLDLVLPFTPQWQGSAQSTAMDVSPADDAAAGSLVDFASLDQYVMDWKGSGLQYASSALNAFGRAVPRGVQNETKPNANPLASQPNKWTTVVAESPEMHHSIPKQQIRTPHIGKIFITATGTMPYLRLPADDTAMPQDTEVLPNQNQFLQKRPLLNVSSSRDKWKKRQWKREAQLKVQTDYQFAGEQQGDGKEPVPAVRDKHKEKEDHLNLAYAMLMMDVVYIARSQGVLWVKEILDEAGDGGDASRVEKAIHSLMANPLRLLDDLRWSPGLGSLSHAASAVGSLRSIDMPLDFVAFHAAVTAAFAKNPYNSLGFKGRGAKTRERDHGTVGDRAGGDLDVDDWDLV</sequence>
<organism evidence="1 2">
    <name type="scientific">Naganishia onofrii</name>
    <dbReference type="NCBI Taxonomy" id="1851511"/>
    <lineage>
        <taxon>Eukaryota</taxon>
        <taxon>Fungi</taxon>
        <taxon>Dikarya</taxon>
        <taxon>Basidiomycota</taxon>
        <taxon>Agaricomycotina</taxon>
        <taxon>Tremellomycetes</taxon>
        <taxon>Filobasidiales</taxon>
        <taxon>Filobasidiaceae</taxon>
        <taxon>Naganishia</taxon>
    </lineage>
</organism>
<gene>
    <name evidence="1" type="ORF">QFC24_000162</name>
</gene>
<evidence type="ECO:0000313" key="2">
    <source>
        <dbReference type="Proteomes" id="UP001234202"/>
    </source>
</evidence>
<proteinExistence type="predicted"/>
<dbReference type="EMBL" id="JASBWV010000001">
    <property type="protein sequence ID" value="KAJ9127877.1"/>
    <property type="molecule type" value="Genomic_DNA"/>
</dbReference>
<dbReference type="Proteomes" id="UP001234202">
    <property type="component" value="Unassembled WGS sequence"/>
</dbReference>
<accession>A0ACC2XXZ8</accession>
<reference evidence="1" key="1">
    <citation type="submission" date="2023-04" db="EMBL/GenBank/DDBJ databases">
        <title>Draft Genome sequencing of Naganishia species isolated from polar environments using Oxford Nanopore Technology.</title>
        <authorList>
            <person name="Leo P."/>
            <person name="Venkateswaran K."/>
        </authorList>
    </citation>
    <scope>NUCLEOTIDE SEQUENCE</scope>
    <source>
        <strain evidence="1">DBVPG 5303</strain>
    </source>
</reference>
<keyword evidence="2" id="KW-1185">Reference proteome</keyword>
<comment type="caution">
    <text evidence="1">The sequence shown here is derived from an EMBL/GenBank/DDBJ whole genome shotgun (WGS) entry which is preliminary data.</text>
</comment>